<organism evidence="1 2">
    <name type="scientific">Campylobacter upsaliensis</name>
    <dbReference type="NCBI Taxonomy" id="28080"/>
    <lineage>
        <taxon>Bacteria</taxon>
        <taxon>Pseudomonadati</taxon>
        <taxon>Campylobacterota</taxon>
        <taxon>Epsilonproteobacteria</taxon>
        <taxon>Campylobacterales</taxon>
        <taxon>Campylobacteraceae</taxon>
        <taxon>Campylobacter</taxon>
    </lineage>
</organism>
<comment type="caution">
    <text evidence="1">The sequence shown here is derived from an EMBL/GenBank/DDBJ whole genome shotgun (WGS) entry which is preliminary data.</text>
</comment>
<keyword evidence="2" id="KW-1185">Reference proteome</keyword>
<evidence type="ECO:0000313" key="2">
    <source>
        <dbReference type="Proteomes" id="UP000535305"/>
    </source>
</evidence>
<dbReference type="EMBL" id="AABVLA010000030">
    <property type="protein sequence ID" value="EAJ1622374.1"/>
    <property type="molecule type" value="Genomic_DNA"/>
</dbReference>
<proteinExistence type="predicted"/>
<accession>A0A7U8B4C4</accession>
<reference evidence="1 2" key="1">
    <citation type="submission" date="2018-06" db="EMBL/GenBank/DDBJ databases">
        <authorList>
            <consortium name="PulseNet: The National Subtyping Network for Foodborne Disease Surveillance"/>
            <person name="Tarr C.L."/>
            <person name="Trees E."/>
            <person name="Katz L.S."/>
            <person name="Carleton-Romer H.A."/>
            <person name="Stroika S."/>
            <person name="Kucerova Z."/>
            <person name="Roache K.F."/>
            <person name="Sabol A.L."/>
            <person name="Besser J."/>
            <person name="Gerner-Smidt P."/>
        </authorList>
    </citation>
    <scope>NUCLEOTIDE SEQUENCE [LARGE SCALE GENOMIC DNA]</scope>
    <source>
        <strain evidence="1 2">PNUSAC003104</strain>
    </source>
</reference>
<sequence>MREMQTNHKSFIPSLFENYCVFDKEMLKDEYLKAFLNSIDKEYCIFFKKDDFINSFHQSLTLLISSKELLGFLENLLKTNLHLNYNLSFYKFESKGITRNTYFYILKYNPSTRDIFFYKQIIDLQRTKDKKAFEFKRIWHKETYILKENKTIISKNKTNFIINKYASTFLSNPIFKEFFLSQIKTPIIKDIKRLDDASLNCLKIDFALLNEVHNIQELMEKLFKKEFAFNLNKLDIFVALSFILALNFIPAKEHNKLYQFLINKHLTNYERIKKYIKETFENNEAWKSSQKDLMLLRGQAPLALISHQRKKYQGLNLLELFLVDKFAMSLTKETIQLIEDYTKLVYSTKELINLNIKSLKRMQVEHDRLVSILNIKQIPKSKKLKIDTSFLDLKLPKNFKLLKNEKELYLQGLEHKNCVYTRKHRINQGLSAIYNLNLKEIDYTLELTKNRKNQFSIYELKEKFNQTPPKEVSLYVKNILKELNDKTLS</sequence>
<gene>
    <name evidence="1" type="ORF">CT510_06930</name>
</gene>
<evidence type="ECO:0000313" key="1">
    <source>
        <dbReference type="EMBL" id="EAJ1622374.1"/>
    </source>
</evidence>
<dbReference type="AlphaFoldDB" id="A0A7U8B4C4"/>
<name>A0A7U8B4C4_CAMUP</name>
<protein>
    <submittedName>
        <fullName evidence="1">Uncharacterized protein</fullName>
    </submittedName>
</protein>
<dbReference type="Proteomes" id="UP000535305">
    <property type="component" value="Unassembled WGS sequence"/>
</dbReference>